<gene>
    <name evidence="3" type="ORF">GLW04_09080</name>
</gene>
<evidence type="ECO:0000313" key="3">
    <source>
        <dbReference type="EMBL" id="MYL20037.1"/>
    </source>
</evidence>
<evidence type="ECO:0000313" key="4">
    <source>
        <dbReference type="Proteomes" id="UP000460949"/>
    </source>
</evidence>
<dbReference type="EMBL" id="WMET01000001">
    <property type="protein sequence ID" value="MYL20037.1"/>
    <property type="molecule type" value="Genomic_DNA"/>
</dbReference>
<name>A0A845E185_9BACI</name>
<dbReference type="Pfam" id="PF13785">
    <property type="entry name" value="DUF4178"/>
    <property type="match status" value="1"/>
</dbReference>
<accession>A0A845E185</accession>
<proteinExistence type="predicted"/>
<evidence type="ECO:0000259" key="2">
    <source>
        <dbReference type="Pfam" id="PF13785"/>
    </source>
</evidence>
<protein>
    <submittedName>
        <fullName evidence="3">DUF4178 domain-containing protein</fullName>
    </submittedName>
</protein>
<dbReference type="InterPro" id="IPR025235">
    <property type="entry name" value="DUF4178"/>
</dbReference>
<dbReference type="AlphaFoldDB" id="A0A845E185"/>
<organism evidence="3 4">
    <name type="scientific">Halobacillus litoralis</name>
    <dbReference type="NCBI Taxonomy" id="45668"/>
    <lineage>
        <taxon>Bacteria</taxon>
        <taxon>Bacillati</taxon>
        <taxon>Bacillota</taxon>
        <taxon>Bacilli</taxon>
        <taxon>Bacillales</taxon>
        <taxon>Bacillaceae</taxon>
        <taxon>Halobacillus</taxon>
    </lineage>
</organism>
<feature type="domain" description="DUF4178" evidence="2">
    <location>
        <begin position="28"/>
        <end position="159"/>
    </location>
</feature>
<dbReference type="RefSeq" id="WP_160836352.1">
    <property type="nucleotide sequence ID" value="NZ_WMET01000001.1"/>
</dbReference>
<evidence type="ECO:0000256" key="1">
    <source>
        <dbReference type="SAM" id="MobiDB-lite"/>
    </source>
</evidence>
<feature type="compositionally biased region" description="Basic and acidic residues" evidence="1">
    <location>
        <begin position="9"/>
        <end position="20"/>
    </location>
</feature>
<reference evidence="3 4" key="1">
    <citation type="submission" date="2019-11" db="EMBL/GenBank/DDBJ databases">
        <title>Genome sequences of 17 halophilic strains isolated from different environments.</title>
        <authorList>
            <person name="Furrow R.E."/>
        </authorList>
    </citation>
    <scope>NUCLEOTIDE SEQUENCE [LARGE SCALE GENOMIC DNA]</scope>
    <source>
        <strain evidence="3 4">22511_23_Filter</strain>
    </source>
</reference>
<sequence>MGLFSRLFSKKDQQPPEVKERTPLTIEVGDIVTYDLADYEVVGKITYRDGSYEWYAYQLLEGNQTKWLAAEMDDELELGIYEKINLPVNRPYPASLEYEGVTYTKDEEGEARVTGEGRSTNVNGRTVSYADYISEDEETYLSVEAWGTEVEVSVGSDIEAYELKIIAGSK</sequence>
<comment type="caution">
    <text evidence="3">The sequence shown here is derived from an EMBL/GenBank/DDBJ whole genome shotgun (WGS) entry which is preliminary data.</text>
</comment>
<feature type="region of interest" description="Disordered" evidence="1">
    <location>
        <begin position="1"/>
        <end position="20"/>
    </location>
</feature>
<dbReference type="Proteomes" id="UP000460949">
    <property type="component" value="Unassembled WGS sequence"/>
</dbReference>